<keyword evidence="3" id="KW-1185">Reference proteome</keyword>
<gene>
    <name evidence="2" type="ORF">Taro_035783</name>
</gene>
<accession>A0A843W1B3</accession>
<name>A0A843W1B3_COLES</name>
<feature type="region of interest" description="Disordered" evidence="1">
    <location>
        <begin position="70"/>
        <end position="116"/>
    </location>
</feature>
<protein>
    <submittedName>
        <fullName evidence="2">Uncharacterized protein</fullName>
    </submittedName>
</protein>
<feature type="compositionally biased region" description="Polar residues" evidence="1">
    <location>
        <begin position="74"/>
        <end position="84"/>
    </location>
</feature>
<reference evidence="2" key="1">
    <citation type="submission" date="2017-07" db="EMBL/GenBank/DDBJ databases">
        <title>Taro Niue Genome Assembly and Annotation.</title>
        <authorList>
            <person name="Atibalentja N."/>
            <person name="Keating K."/>
            <person name="Fields C.J."/>
        </authorList>
    </citation>
    <scope>NUCLEOTIDE SEQUENCE</scope>
    <source>
        <strain evidence="2">Niue_2</strain>
        <tissue evidence="2">Leaf</tissue>
    </source>
</reference>
<dbReference type="Proteomes" id="UP000652761">
    <property type="component" value="Unassembled WGS sequence"/>
</dbReference>
<organism evidence="2 3">
    <name type="scientific">Colocasia esculenta</name>
    <name type="common">Wild taro</name>
    <name type="synonym">Arum esculentum</name>
    <dbReference type="NCBI Taxonomy" id="4460"/>
    <lineage>
        <taxon>Eukaryota</taxon>
        <taxon>Viridiplantae</taxon>
        <taxon>Streptophyta</taxon>
        <taxon>Embryophyta</taxon>
        <taxon>Tracheophyta</taxon>
        <taxon>Spermatophyta</taxon>
        <taxon>Magnoliopsida</taxon>
        <taxon>Liliopsida</taxon>
        <taxon>Araceae</taxon>
        <taxon>Aroideae</taxon>
        <taxon>Colocasieae</taxon>
        <taxon>Colocasia</taxon>
    </lineage>
</organism>
<comment type="caution">
    <text evidence="2">The sequence shown here is derived from an EMBL/GenBank/DDBJ whole genome shotgun (WGS) entry which is preliminary data.</text>
</comment>
<proteinExistence type="predicted"/>
<evidence type="ECO:0000313" key="2">
    <source>
        <dbReference type="EMBL" id="MQM03009.1"/>
    </source>
</evidence>
<evidence type="ECO:0000256" key="1">
    <source>
        <dbReference type="SAM" id="MobiDB-lite"/>
    </source>
</evidence>
<dbReference type="AlphaFoldDB" id="A0A843W1B3"/>
<feature type="compositionally biased region" description="Polar residues" evidence="1">
    <location>
        <begin position="91"/>
        <end position="102"/>
    </location>
</feature>
<sequence length="165" mass="19255">MGKLHQCPEFPLVDEGRWKTHQITRSKLLKFGFSHRKPYVSQESKRPNLMENKVFYGVKVSGYALSVDTRSKQVDTSPRLQKTQLPDWDSRSTLAQSRSYKPSFQEEDQGNQGGSLEKRLLFKAREQIQLKRLRRRRISGISDAIKAEHRQLRRISIDFHQASSI</sequence>
<feature type="non-terminal residue" evidence="2">
    <location>
        <position position="165"/>
    </location>
</feature>
<dbReference type="EMBL" id="NMUH01002960">
    <property type="protein sequence ID" value="MQM03009.1"/>
    <property type="molecule type" value="Genomic_DNA"/>
</dbReference>
<evidence type="ECO:0000313" key="3">
    <source>
        <dbReference type="Proteomes" id="UP000652761"/>
    </source>
</evidence>